<comment type="caution">
    <text evidence="2">The sequence shown here is derived from an EMBL/GenBank/DDBJ whole genome shotgun (WGS) entry which is preliminary data.</text>
</comment>
<proteinExistence type="predicted"/>
<evidence type="ECO:0000259" key="1">
    <source>
        <dbReference type="Pfam" id="PF01370"/>
    </source>
</evidence>
<accession>A0ABU0WZI9</accession>
<dbReference type="InterPro" id="IPR036291">
    <property type="entry name" value="NAD(P)-bd_dom_sf"/>
</dbReference>
<name>A0ABU0WZI9_9PSEU</name>
<evidence type="ECO:0000313" key="3">
    <source>
        <dbReference type="Proteomes" id="UP001225605"/>
    </source>
</evidence>
<dbReference type="Pfam" id="PF01370">
    <property type="entry name" value="Epimerase"/>
    <property type="match status" value="1"/>
</dbReference>
<dbReference type="SUPFAM" id="SSF51735">
    <property type="entry name" value="NAD(P)-binding Rossmann-fold domains"/>
    <property type="match status" value="1"/>
</dbReference>
<dbReference type="RefSeq" id="WP_306746349.1">
    <property type="nucleotide sequence ID" value="NZ_NSDM01000005.1"/>
</dbReference>
<sequence>MILVTGGLGFIGSHTVRALTDAGEECVLLQRRTPRVPPHMADLPVHVVRADVADLDALLAAGRQYPITGIVHLAVALPWPVTDLDPIEATGGALDAFLNIVRAARTWGVRRVVTASTIGVYGFATGGALTEDAPIPLGHSHAIPTFKKVTELLAGHLSDVTDVDIVNARVSGTWGPGGHLPDPFFAAPSLAHAAARRGEPDLSGLIAPPHAEDALDLLYVKDTGRALALLQLAGKLNHSTYNVASGRATSNADVVAAINSAEPGFRCELPPAGDRPVSWLDIARLREDTGFEPRYDTAAAAADYIAWLRAGNQR</sequence>
<keyword evidence="3" id="KW-1185">Reference proteome</keyword>
<dbReference type="InterPro" id="IPR050177">
    <property type="entry name" value="Lipid_A_modif_metabolic_enz"/>
</dbReference>
<evidence type="ECO:0000313" key="2">
    <source>
        <dbReference type="EMBL" id="MDQ2585177.1"/>
    </source>
</evidence>
<dbReference type="PANTHER" id="PTHR43245">
    <property type="entry name" value="BIFUNCTIONAL POLYMYXIN RESISTANCE PROTEIN ARNA"/>
    <property type="match status" value="1"/>
</dbReference>
<gene>
    <name evidence="2" type="ORF">CKY47_14545</name>
</gene>
<feature type="domain" description="NAD-dependent epimerase/dehydratase" evidence="1">
    <location>
        <begin position="2"/>
        <end position="244"/>
    </location>
</feature>
<reference evidence="2 3" key="1">
    <citation type="submission" date="2017-06" db="EMBL/GenBank/DDBJ databases">
        <title>Cultured bacterium strain Saccharothrix yanglingensis Hhs.015.</title>
        <authorList>
            <person name="Xia Y."/>
        </authorList>
    </citation>
    <scope>NUCLEOTIDE SEQUENCE [LARGE SCALE GENOMIC DNA]</scope>
    <source>
        <strain evidence="2 3">Hhs.015</strain>
    </source>
</reference>
<dbReference type="InterPro" id="IPR001509">
    <property type="entry name" value="Epimerase_deHydtase"/>
</dbReference>
<organism evidence="2 3">
    <name type="scientific">Saccharothrix yanglingensis</name>
    <dbReference type="NCBI Taxonomy" id="659496"/>
    <lineage>
        <taxon>Bacteria</taxon>
        <taxon>Bacillati</taxon>
        <taxon>Actinomycetota</taxon>
        <taxon>Actinomycetes</taxon>
        <taxon>Pseudonocardiales</taxon>
        <taxon>Pseudonocardiaceae</taxon>
        <taxon>Saccharothrix</taxon>
    </lineage>
</organism>
<protein>
    <submittedName>
        <fullName evidence="2">Epimerase</fullName>
    </submittedName>
</protein>
<dbReference type="EMBL" id="NSDM01000005">
    <property type="protein sequence ID" value="MDQ2585177.1"/>
    <property type="molecule type" value="Genomic_DNA"/>
</dbReference>
<dbReference type="Proteomes" id="UP001225605">
    <property type="component" value="Unassembled WGS sequence"/>
</dbReference>
<dbReference type="Gene3D" id="3.40.50.720">
    <property type="entry name" value="NAD(P)-binding Rossmann-like Domain"/>
    <property type="match status" value="1"/>
</dbReference>